<evidence type="ECO:0000256" key="1">
    <source>
        <dbReference type="ARBA" id="ARBA00023002"/>
    </source>
</evidence>
<gene>
    <name evidence="3" type="ORF">WJX73_005314</name>
</gene>
<evidence type="ECO:0000259" key="2">
    <source>
        <dbReference type="Pfam" id="PF00171"/>
    </source>
</evidence>
<keyword evidence="1" id="KW-0560">Oxidoreductase</keyword>
<dbReference type="SUPFAM" id="SSF53720">
    <property type="entry name" value="ALDH-like"/>
    <property type="match status" value="1"/>
</dbReference>
<proteinExistence type="predicted"/>
<evidence type="ECO:0000313" key="4">
    <source>
        <dbReference type="Proteomes" id="UP001465755"/>
    </source>
</evidence>
<dbReference type="InterPro" id="IPR016162">
    <property type="entry name" value="Ald_DH_N"/>
</dbReference>
<protein>
    <recommendedName>
        <fullName evidence="2">Aldehyde dehydrogenase domain-containing protein</fullName>
    </recommendedName>
</protein>
<name>A0AAW1PAW4_9CHLO</name>
<dbReference type="PANTHER" id="PTHR11699">
    <property type="entry name" value="ALDEHYDE DEHYDROGENASE-RELATED"/>
    <property type="match status" value="1"/>
</dbReference>
<feature type="domain" description="Aldehyde dehydrogenase" evidence="2">
    <location>
        <begin position="7"/>
        <end position="124"/>
    </location>
</feature>
<comment type="caution">
    <text evidence="3">The sequence shown here is derived from an EMBL/GenBank/DDBJ whole genome shotgun (WGS) entry which is preliminary data.</text>
</comment>
<dbReference type="Gene3D" id="3.40.309.10">
    <property type="entry name" value="Aldehyde Dehydrogenase, Chain A, domain 2"/>
    <property type="match status" value="1"/>
</dbReference>
<dbReference type="Pfam" id="PF00171">
    <property type="entry name" value="Aldedh"/>
    <property type="match status" value="1"/>
</dbReference>
<dbReference type="InterPro" id="IPR015590">
    <property type="entry name" value="Aldehyde_DH_dom"/>
</dbReference>
<dbReference type="AlphaFoldDB" id="A0AAW1PAW4"/>
<evidence type="ECO:0000313" key="3">
    <source>
        <dbReference type="EMBL" id="KAK9805747.1"/>
    </source>
</evidence>
<dbReference type="GO" id="GO:0016620">
    <property type="term" value="F:oxidoreductase activity, acting on the aldehyde or oxo group of donors, NAD or NADP as acceptor"/>
    <property type="evidence" value="ECO:0007669"/>
    <property type="project" value="InterPro"/>
</dbReference>
<reference evidence="3 4" key="1">
    <citation type="journal article" date="2024" name="Nat. Commun.">
        <title>Phylogenomics reveals the evolutionary origins of lichenization in chlorophyte algae.</title>
        <authorList>
            <person name="Puginier C."/>
            <person name="Libourel C."/>
            <person name="Otte J."/>
            <person name="Skaloud P."/>
            <person name="Haon M."/>
            <person name="Grisel S."/>
            <person name="Petersen M."/>
            <person name="Berrin J.G."/>
            <person name="Delaux P.M."/>
            <person name="Dal Grande F."/>
            <person name="Keller J."/>
        </authorList>
    </citation>
    <scope>NUCLEOTIDE SEQUENCE [LARGE SCALE GENOMIC DNA]</scope>
    <source>
        <strain evidence="3 4">SAG 2036</strain>
    </source>
</reference>
<dbReference type="InterPro" id="IPR016161">
    <property type="entry name" value="Ald_DH/histidinol_DH"/>
</dbReference>
<sequence>MAWEVDIGRRAADHLAPVSLELGGEDAFNVCPEADLAIPTALRGAFQSCGQSCAGAERFIVHSNVHNTFVQRVAVTAKRLRQGPPLGQGMVDAGAMCLPGLAGKVAELVDDAVAHGAQVLTCGRVMHPAVSAARPVRLCSLPTPALLASALQVGLTAIDNLATTYMCQSLPCLEGPRKAALGALLAARACVPSASQKLWLRTGYPG</sequence>
<dbReference type="PROSITE" id="PS00070">
    <property type="entry name" value="ALDEHYDE_DEHYDR_CYS"/>
    <property type="match status" value="1"/>
</dbReference>
<dbReference type="EMBL" id="JALJOQ010000042">
    <property type="protein sequence ID" value="KAK9805747.1"/>
    <property type="molecule type" value="Genomic_DNA"/>
</dbReference>
<dbReference type="InterPro" id="IPR016163">
    <property type="entry name" value="Ald_DH_C"/>
</dbReference>
<dbReference type="InterPro" id="IPR016160">
    <property type="entry name" value="Ald_DH_CS_CYS"/>
</dbReference>
<organism evidence="3 4">
    <name type="scientific">Symbiochloris irregularis</name>
    <dbReference type="NCBI Taxonomy" id="706552"/>
    <lineage>
        <taxon>Eukaryota</taxon>
        <taxon>Viridiplantae</taxon>
        <taxon>Chlorophyta</taxon>
        <taxon>core chlorophytes</taxon>
        <taxon>Trebouxiophyceae</taxon>
        <taxon>Trebouxiales</taxon>
        <taxon>Trebouxiaceae</taxon>
        <taxon>Symbiochloris</taxon>
    </lineage>
</organism>
<accession>A0AAW1PAW4</accession>
<keyword evidence="4" id="KW-1185">Reference proteome</keyword>
<dbReference type="Proteomes" id="UP001465755">
    <property type="component" value="Unassembled WGS sequence"/>
</dbReference>
<dbReference type="Gene3D" id="3.40.605.10">
    <property type="entry name" value="Aldehyde Dehydrogenase, Chain A, domain 1"/>
    <property type="match status" value="1"/>
</dbReference>